<accession>A0A2G5TV46</accession>
<sequence>MLFKAKTIKRDRCKIIYSTTEQLVVCREHAKQAIEEVFKTFGTQHPSQFLSMFQDSTHKPIINRMYEDLCRVYDLCYENRDTLIRAARNFALSCEKDSATEVPNQISCLKTPTYSTRSRPNTET</sequence>
<dbReference type="AlphaFoldDB" id="A0A2G5TV46"/>
<reference evidence="2" key="1">
    <citation type="submission" date="2017-10" db="EMBL/GenBank/DDBJ databases">
        <title>Rapid genome shrinkage in a self-fertile nematode reveals novel sperm competition proteins.</title>
        <authorList>
            <person name="Yin D."/>
            <person name="Schwarz E.M."/>
            <person name="Thomas C.G."/>
            <person name="Felde R.L."/>
            <person name="Korf I.F."/>
            <person name="Cutter A.D."/>
            <person name="Schartner C.M."/>
            <person name="Ralston E.J."/>
            <person name="Meyer B.J."/>
            <person name="Haag E.S."/>
        </authorList>
    </citation>
    <scope>NUCLEOTIDE SEQUENCE [LARGE SCALE GENOMIC DNA]</scope>
    <source>
        <strain evidence="2">JU1422</strain>
    </source>
</reference>
<organism evidence="1 2">
    <name type="scientific">Caenorhabditis nigoni</name>
    <dbReference type="NCBI Taxonomy" id="1611254"/>
    <lineage>
        <taxon>Eukaryota</taxon>
        <taxon>Metazoa</taxon>
        <taxon>Ecdysozoa</taxon>
        <taxon>Nematoda</taxon>
        <taxon>Chromadorea</taxon>
        <taxon>Rhabditida</taxon>
        <taxon>Rhabditina</taxon>
        <taxon>Rhabditomorpha</taxon>
        <taxon>Rhabditoidea</taxon>
        <taxon>Rhabditidae</taxon>
        <taxon>Peloderinae</taxon>
        <taxon>Caenorhabditis</taxon>
    </lineage>
</organism>
<gene>
    <name evidence="1" type="primary">Cnig_chr_IV.g11959</name>
    <name evidence="1" type="ORF">B9Z55_011959</name>
</gene>
<comment type="caution">
    <text evidence="1">The sequence shown here is derived from an EMBL/GenBank/DDBJ whole genome shotgun (WGS) entry which is preliminary data.</text>
</comment>
<protein>
    <submittedName>
        <fullName evidence="1">Uncharacterized protein</fullName>
    </submittedName>
</protein>
<proteinExistence type="predicted"/>
<dbReference type="EMBL" id="PDUG01000004">
    <property type="protein sequence ID" value="PIC31185.1"/>
    <property type="molecule type" value="Genomic_DNA"/>
</dbReference>
<evidence type="ECO:0000313" key="2">
    <source>
        <dbReference type="Proteomes" id="UP000230233"/>
    </source>
</evidence>
<keyword evidence="2" id="KW-1185">Reference proteome</keyword>
<evidence type="ECO:0000313" key="1">
    <source>
        <dbReference type="EMBL" id="PIC31185.1"/>
    </source>
</evidence>
<name>A0A2G5TV46_9PELO</name>
<dbReference type="Proteomes" id="UP000230233">
    <property type="component" value="Chromosome IV"/>
</dbReference>
<dbReference type="OrthoDB" id="5828577at2759"/>